<organism evidence="3 4">
    <name type="scientific">Triparma laevis f. longispina</name>
    <dbReference type="NCBI Taxonomy" id="1714387"/>
    <lineage>
        <taxon>Eukaryota</taxon>
        <taxon>Sar</taxon>
        <taxon>Stramenopiles</taxon>
        <taxon>Ochrophyta</taxon>
        <taxon>Bolidophyceae</taxon>
        <taxon>Parmales</taxon>
        <taxon>Triparmaceae</taxon>
        <taxon>Triparma</taxon>
    </lineage>
</organism>
<dbReference type="InterPro" id="IPR003409">
    <property type="entry name" value="MORN"/>
</dbReference>
<dbReference type="Pfam" id="PF02493">
    <property type="entry name" value="MORN"/>
    <property type="match status" value="7"/>
</dbReference>
<sequence>MSYTGDLANVRAHAGIRHGQGKYKYSDFYSYEGNWSNGVKDGKGKFTLHDLSTYEGDMLDGEITGEGIRTYTNGDTYKGSFLNGERCGYGEFLDAKNGSTYKGSWMNNKREGKGTLTWGEGSDFVEGVFQNHKVQGVGIEVHTNCVYKGEFKEGKYDGKGKAHFRAGSTGETKGIYEGEWKNGDRDGFGTHNCKVTGVSYEGDWVANEPETKPVGVLALFDEGSENTGGGKKKKGKGKKGKEDGPVFEPLLEIKVGEEVPKITARCITLQPPGSGKNQTQSQSSLKSGSSSTTSLALAPPAAKQESGRRLKITLRQVDVEAKDKYEAEFAEKQESDEAVKEIPHMIIPPYVGDTPIDFFLRLPTTAEQSTFDRRGKTLRSVERGLVGFFETTVDSLTSAELVVGEGSDPLEPTEVGGNACASWDGANSLATPSLLSFGSPDDAAGSMAICIDFFLPQASAQEEISDENAEEAPASPPQTLVQSQFLSVALVKSQYFQVTTSENSWSLPPTNMEQNAWHSLSVSTSGSGVPTVVVDGKVIANGVQDEEKLQNLSPSKQPPLMEEDAELNSGEEKKEGGVDYGIALGQIGTSGLSFKNLGVWAAKLGKEELIACSSVYTQLRTDEVECQARNDAIQAEYEARAQVVRNEWEAAEEKVGKEPDVIGAIGDAPEARDRSDMVKEFIGVVDEGECIFDRLVMPGRIEKGFYAWVVEDVAGVAGADEEGYLSPFVTLPGGSLVMTVG</sequence>
<feature type="compositionally biased region" description="Basic residues" evidence="2">
    <location>
        <begin position="230"/>
        <end position="239"/>
    </location>
</feature>
<evidence type="ECO:0000313" key="3">
    <source>
        <dbReference type="EMBL" id="GMH60047.1"/>
    </source>
</evidence>
<keyword evidence="1" id="KW-0677">Repeat</keyword>
<feature type="compositionally biased region" description="Low complexity" evidence="2">
    <location>
        <begin position="278"/>
        <end position="297"/>
    </location>
</feature>
<dbReference type="SMART" id="SM00698">
    <property type="entry name" value="MORN"/>
    <property type="match status" value="7"/>
</dbReference>
<dbReference type="Gene3D" id="2.20.110.10">
    <property type="entry name" value="Histone H3 K4-specific methyltransferase SET7/9 N-terminal domain"/>
    <property type="match status" value="3"/>
</dbReference>
<dbReference type="PANTHER" id="PTHR43215:SF14">
    <property type="entry name" value="RADIAL SPOKE HEAD 1 HOMOLOG"/>
    <property type="match status" value="1"/>
</dbReference>
<evidence type="ECO:0000256" key="1">
    <source>
        <dbReference type="ARBA" id="ARBA00022737"/>
    </source>
</evidence>
<evidence type="ECO:0000313" key="4">
    <source>
        <dbReference type="Proteomes" id="UP001165122"/>
    </source>
</evidence>
<feature type="region of interest" description="Disordered" evidence="2">
    <location>
        <begin position="219"/>
        <end position="245"/>
    </location>
</feature>
<proteinExistence type="predicted"/>
<dbReference type="SUPFAM" id="SSF82185">
    <property type="entry name" value="Histone H3 K4-specific methyltransferase SET7/9 N-terminal domain"/>
    <property type="match status" value="2"/>
</dbReference>
<dbReference type="EMBL" id="BRXW01000494">
    <property type="protein sequence ID" value="GMH60047.1"/>
    <property type="molecule type" value="Genomic_DNA"/>
</dbReference>
<dbReference type="PANTHER" id="PTHR43215">
    <property type="entry name" value="RADIAL SPOKE HEAD 1 HOMOLOG"/>
    <property type="match status" value="1"/>
</dbReference>
<protein>
    <submittedName>
        <fullName evidence="3">Uncharacterized protein</fullName>
    </submittedName>
</protein>
<dbReference type="OrthoDB" id="194165at2759"/>
<feature type="region of interest" description="Disordered" evidence="2">
    <location>
        <begin position="267"/>
        <end position="309"/>
    </location>
</feature>
<gene>
    <name evidence="3" type="ORF">TrLO_g2214</name>
</gene>
<keyword evidence="4" id="KW-1185">Reference proteome</keyword>
<reference evidence="4" key="1">
    <citation type="journal article" date="2023" name="Commun. Biol.">
        <title>Genome analysis of Parmales, the sister group of diatoms, reveals the evolutionary specialization of diatoms from phago-mixotrophs to photoautotrophs.</title>
        <authorList>
            <person name="Ban H."/>
            <person name="Sato S."/>
            <person name="Yoshikawa S."/>
            <person name="Yamada K."/>
            <person name="Nakamura Y."/>
            <person name="Ichinomiya M."/>
            <person name="Sato N."/>
            <person name="Blanc-Mathieu R."/>
            <person name="Endo H."/>
            <person name="Kuwata A."/>
            <person name="Ogata H."/>
        </authorList>
    </citation>
    <scope>NUCLEOTIDE SEQUENCE [LARGE SCALE GENOMIC DNA]</scope>
    <source>
        <strain evidence="4">NIES 3700</strain>
    </source>
</reference>
<feature type="region of interest" description="Disordered" evidence="2">
    <location>
        <begin position="550"/>
        <end position="573"/>
    </location>
</feature>
<dbReference type="GO" id="GO:0005829">
    <property type="term" value="C:cytosol"/>
    <property type="evidence" value="ECO:0007669"/>
    <property type="project" value="TreeGrafter"/>
</dbReference>
<accession>A0A9W7DYQ4</accession>
<comment type="caution">
    <text evidence="3">The sequence shown here is derived from an EMBL/GenBank/DDBJ whole genome shotgun (WGS) entry which is preliminary data.</text>
</comment>
<dbReference type="AlphaFoldDB" id="A0A9W7DYQ4"/>
<name>A0A9W7DYQ4_9STRA</name>
<evidence type="ECO:0000256" key="2">
    <source>
        <dbReference type="SAM" id="MobiDB-lite"/>
    </source>
</evidence>
<dbReference type="Proteomes" id="UP001165122">
    <property type="component" value="Unassembled WGS sequence"/>
</dbReference>